<evidence type="ECO:0000313" key="2">
    <source>
        <dbReference type="EMBL" id="JAC57008.1"/>
    </source>
</evidence>
<feature type="domain" description="DUF4806" evidence="1">
    <location>
        <begin position="80"/>
        <end position="156"/>
    </location>
</feature>
<dbReference type="InterPro" id="IPR032071">
    <property type="entry name" value="DUF4806"/>
</dbReference>
<dbReference type="EMBL" id="GAKP01001944">
    <property type="protein sequence ID" value="JAC57008.1"/>
    <property type="molecule type" value="Transcribed_RNA"/>
</dbReference>
<evidence type="ECO:0000259" key="1">
    <source>
        <dbReference type="Pfam" id="PF16064"/>
    </source>
</evidence>
<sequence length="195" mass="22642">MDGPNPKRIKKTCYNQVYTEKACKCEDKEALKAFFEELMERKMSQISAQYQVLLEEVAQQKVLIQHLLKERTDDSSKMREFPIKNKTDLGRINENIEVRGKKNYIKCMTQILQGSGVVKNLKNIITDELAMQYNIDGVFGKDSLKSFTNFFDALIESIPTRIDAGSPENQLRQALQRQKKKRVIKKNHLVNKENK</sequence>
<proteinExistence type="predicted"/>
<dbReference type="Pfam" id="PF16064">
    <property type="entry name" value="DUF4806"/>
    <property type="match status" value="1"/>
</dbReference>
<accession>A0A034WT99</accession>
<reference evidence="2" key="1">
    <citation type="journal article" date="2014" name="BMC Genomics">
        <title>Characterizing the developmental transcriptome of the oriental fruit fly, Bactrocera dorsalis (Diptera: Tephritidae) through comparative genomic analysis with Drosophila melanogaster utilizing modENCODE datasets.</title>
        <authorList>
            <person name="Geib S.M."/>
            <person name="Calla B."/>
            <person name="Hall B."/>
            <person name="Hou S."/>
            <person name="Manoukis N.C."/>
        </authorList>
    </citation>
    <scope>NUCLEOTIDE SEQUENCE</scope>
    <source>
        <strain evidence="2">Punador</strain>
    </source>
</reference>
<dbReference type="AlphaFoldDB" id="A0A034WT99"/>
<protein>
    <recommendedName>
        <fullName evidence="1">DUF4806 domain-containing protein</fullName>
    </recommendedName>
</protein>
<name>A0A034WT99_BACDO</name>
<dbReference type="OrthoDB" id="8032802at2759"/>
<organism evidence="2">
    <name type="scientific">Bactrocera dorsalis</name>
    <name type="common">Oriental fruit fly</name>
    <name type="synonym">Dacus dorsalis</name>
    <dbReference type="NCBI Taxonomy" id="27457"/>
    <lineage>
        <taxon>Eukaryota</taxon>
        <taxon>Metazoa</taxon>
        <taxon>Ecdysozoa</taxon>
        <taxon>Arthropoda</taxon>
        <taxon>Hexapoda</taxon>
        <taxon>Insecta</taxon>
        <taxon>Pterygota</taxon>
        <taxon>Neoptera</taxon>
        <taxon>Endopterygota</taxon>
        <taxon>Diptera</taxon>
        <taxon>Brachycera</taxon>
        <taxon>Muscomorpha</taxon>
        <taxon>Tephritoidea</taxon>
        <taxon>Tephritidae</taxon>
        <taxon>Bactrocera</taxon>
        <taxon>Bactrocera</taxon>
    </lineage>
</organism>